<dbReference type="STRING" id="29139.ENSVURP00010029422"/>
<dbReference type="PANTHER" id="PTHR34916:SF1">
    <property type="entry name" value="GI:13385330"/>
    <property type="match status" value="1"/>
</dbReference>
<evidence type="ECO:0000313" key="4">
    <source>
        <dbReference type="Proteomes" id="UP000314987"/>
    </source>
</evidence>
<reference evidence="4" key="1">
    <citation type="submission" date="2018-12" db="EMBL/GenBank/DDBJ databases">
        <authorList>
            <person name="Yazar S."/>
        </authorList>
    </citation>
    <scope>NUCLEOTIDE SEQUENCE [LARGE SCALE GENOMIC DNA]</scope>
</reference>
<keyword evidence="1" id="KW-0175">Coiled coil</keyword>
<dbReference type="OMA" id="ELQKMCY"/>
<evidence type="ECO:0000259" key="2">
    <source>
        <dbReference type="Pfam" id="PF15739"/>
    </source>
</evidence>
<feature type="domain" description="Translin-associated factor X-interacting protein 1 N-terminal" evidence="2">
    <location>
        <begin position="220"/>
        <end position="253"/>
    </location>
</feature>
<organism evidence="3 4">
    <name type="scientific">Vombatus ursinus</name>
    <name type="common">Common wombat</name>
    <dbReference type="NCBI Taxonomy" id="29139"/>
    <lineage>
        <taxon>Eukaryota</taxon>
        <taxon>Metazoa</taxon>
        <taxon>Chordata</taxon>
        <taxon>Craniata</taxon>
        <taxon>Vertebrata</taxon>
        <taxon>Euteleostomi</taxon>
        <taxon>Mammalia</taxon>
        <taxon>Metatheria</taxon>
        <taxon>Diprotodontia</taxon>
        <taxon>Vombatidae</taxon>
        <taxon>Vombatus</taxon>
    </lineage>
</organism>
<protein>
    <recommendedName>
        <fullName evidence="2">Translin-associated factor X-interacting protein 1 N-terminal domain-containing protein</fullName>
    </recommendedName>
</protein>
<dbReference type="Ensembl" id="ENSVURT00010033513.1">
    <property type="protein sequence ID" value="ENSVURP00010029422.1"/>
    <property type="gene ID" value="ENSVURG00010022499.1"/>
</dbReference>
<dbReference type="Pfam" id="PF15739">
    <property type="entry name" value="TSNAXIP1_N"/>
    <property type="match status" value="1"/>
</dbReference>
<name>A0A4X2M7C6_VOMUR</name>
<reference evidence="3" key="2">
    <citation type="submission" date="2025-08" db="UniProtKB">
        <authorList>
            <consortium name="Ensembl"/>
        </authorList>
    </citation>
    <scope>IDENTIFICATION</scope>
</reference>
<sequence>MKNSTRLNPNQGWKLSGLLNELQRIHRDDVKLYTSGHLNPKKLFNPNKPTCFWSGSFGPIRKQTVPKDQFDEKSAKMKNALSEFTVNTALVSDASDSAGFLKTLDIPSQSGLLPHLPVSDIALEQKLKEERKKLHDEMLKKDLRLPELRLLKYKSTKNSRQCLSSSSSSRDEYQFISSYLSGVTKKDKFLKFLQFEKDVVAKQDLVESDFTGSKVAKSHEKKLEQELQKIHDNAAPEFNRLHVFGNIFEDICN</sequence>
<dbReference type="Proteomes" id="UP000314987">
    <property type="component" value="Unassembled WGS sequence"/>
</dbReference>
<evidence type="ECO:0000256" key="1">
    <source>
        <dbReference type="ARBA" id="ARBA00023054"/>
    </source>
</evidence>
<evidence type="ECO:0000313" key="3">
    <source>
        <dbReference type="Ensembl" id="ENSVURP00010029422.1"/>
    </source>
</evidence>
<dbReference type="GeneTree" id="ENSGT00390000009877"/>
<proteinExistence type="predicted"/>
<dbReference type="PANTHER" id="PTHR34916">
    <property type="entry name" value="GI:13385330"/>
    <property type="match status" value="1"/>
</dbReference>
<keyword evidence="4" id="KW-1185">Reference proteome</keyword>
<dbReference type="AlphaFoldDB" id="A0A4X2M7C6"/>
<dbReference type="InterPro" id="IPR032755">
    <property type="entry name" value="TSNAXIP1_N"/>
</dbReference>
<accession>A0A4X2M7C6</accession>
<reference evidence="3" key="3">
    <citation type="submission" date="2025-09" db="UniProtKB">
        <authorList>
            <consortium name="Ensembl"/>
        </authorList>
    </citation>
    <scope>IDENTIFICATION</scope>
</reference>